<dbReference type="PANTHER" id="PTHR30566:SF25">
    <property type="entry name" value="INNER MEMBRANE PROTEIN"/>
    <property type="match status" value="1"/>
</dbReference>
<feature type="transmembrane region" description="Helical" evidence="7">
    <location>
        <begin position="93"/>
        <end position="114"/>
    </location>
</feature>
<evidence type="ECO:0000256" key="6">
    <source>
        <dbReference type="ARBA" id="ARBA00023136"/>
    </source>
</evidence>
<comment type="similarity">
    <text evidence="2">Belongs to the MscS (TC 1.A.23) family.</text>
</comment>
<gene>
    <name evidence="11" type="ORF">CO030_01020</name>
</gene>
<sequence>MNYISLLCEYAVFSNSLYAYILAMLVACGIILASKVFEKIILVRLKALSKKTKTHVDDILIDAIHEMGNIFYIVLGLYIGSRFLVVDASIAKSIHIIFVVVATYQIVRALQIVIRFALEQYASKNDNPASSESMIHLGMLFVRIGLWSIAFLFVLSNLGIDITALVASLGIGSLAIALALQNILSDMFSSFSIYADKPFEIGDYIVIGTDSGTVKKIGLKTTRITSLQGEELVVSNKELTTVRVQNYKKMQRRRVAFTFGVVYQTSKKQLEAIPTIVETIVSSVDHLEFDRCHFHEFGDSALLFDVVYFVDTREYSTYIDTRETFNLALFETFEKQSISFAYPTQTVFVQK</sequence>
<feature type="domain" description="Mechanosensitive ion channel MscS C-terminal" evidence="9">
    <location>
        <begin position="255"/>
        <end position="340"/>
    </location>
</feature>
<dbReference type="SUPFAM" id="SSF82689">
    <property type="entry name" value="Mechanosensitive channel protein MscS (YggB), C-terminal domain"/>
    <property type="match status" value="1"/>
</dbReference>
<dbReference type="Pfam" id="PF00924">
    <property type="entry name" value="MS_channel_2nd"/>
    <property type="match status" value="1"/>
</dbReference>
<feature type="domain" description="Mechanosensitive ion channel transmembrane helices 2/3" evidence="10">
    <location>
        <begin position="142"/>
        <end position="181"/>
    </location>
</feature>
<dbReference type="Pfam" id="PF21082">
    <property type="entry name" value="MS_channel_3rd"/>
    <property type="match status" value="1"/>
</dbReference>
<evidence type="ECO:0000256" key="4">
    <source>
        <dbReference type="ARBA" id="ARBA00022692"/>
    </source>
</evidence>
<evidence type="ECO:0000256" key="5">
    <source>
        <dbReference type="ARBA" id="ARBA00022989"/>
    </source>
</evidence>
<keyword evidence="5 7" id="KW-1133">Transmembrane helix</keyword>
<organism evidence="11 12">
    <name type="scientific">Candidatus Magasanikbacteria bacterium CG_4_9_14_0_2_um_filter_42_11</name>
    <dbReference type="NCBI Taxonomy" id="1974643"/>
    <lineage>
        <taxon>Bacteria</taxon>
        <taxon>Candidatus Magasanikiibacteriota</taxon>
    </lineage>
</organism>
<dbReference type="InterPro" id="IPR006685">
    <property type="entry name" value="MscS_channel_2nd"/>
</dbReference>
<dbReference type="SUPFAM" id="SSF50182">
    <property type="entry name" value="Sm-like ribonucleoproteins"/>
    <property type="match status" value="1"/>
</dbReference>
<keyword evidence="3" id="KW-1003">Cell membrane</keyword>
<feature type="transmembrane region" description="Helical" evidence="7">
    <location>
        <begin position="135"/>
        <end position="156"/>
    </location>
</feature>
<evidence type="ECO:0000259" key="10">
    <source>
        <dbReference type="Pfam" id="PF21088"/>
    </source>
</evidence>
<comment type="subcellular location">
    <subcellularLocation>
        <location evidence="1">Cell membrane</location>
        <topology evidence="1">Multi-pass membrane protein</topology>
    </subcellularLocation>
</comment>
<proteinExistence type="inferred from homology"/>
<evidence type="ECO:0000313" key="12">
    <source>
        <dbReference type="Proteomes" id="UP000231456"/>
    </source>
</evidence>
<dbReference type="Gene3D" id="2.30.30.60">
    <property type="match status" value="1"/>
</dbReference>
<protein>
    <submittedName>
        <fullName evidence="11">Mechanosensitive ion channel protein MscS</fullName>
    </submittedName>
</protein>
<evidence type="ECO:0000256" key="1">
    <source>
        <dbReference type="ARBA" id="ARBA00004651"/>
    </source>
</evidence>
<dbReference type="Gene3D" id="1.10.287.1260">
    <property type="match status" value="1"/>
</dbReference>
<feature type="transmembrane region" description="Helical" evidence="7">
    <location>
        <begin position="162"/>
        <end position="180"/>
    </location>
</feature>
<dbReference type="PANTHER" id="PTHR30566">
    <property type="entry name" value="YNAI-RELATED MECHANOSENSITIVE ION CHANNEL"/>
    <property type="match status" value="1"/>
</dbReference>
<dbReference type="InterPro" id="IPR023408">
    <property type="entry name" value="MscS_beta-dom_sf"/>
</dbReference>
<dbReference type="InterPro" id="IPR049142">
    <property type="entry name" value="MS_channel_1st"/>
</dbReference>
<dbReference type="AlphaFoldDB" id="A0A2M8FAP9"/>
<dbReference type="GO" id="GO:0055085">
    <property type="term" value="P:transmembrane transport"/>
    <property type="evidence" value="ECO:0007669"/>
    <property type="project" value="InterPro"/>
</dbReference>
<dbReference type="InterPro" id="IPR011066">
    <property type="entry name" value="MscS_channel_C_sf"/>
</dbReference>
<evidence type="ECO:0000256" key="2">
    <source>
        <dbReference type="ARBA" id="ARBA00008017"/>
    </source>
</evidence>
<dbReference type="GO" id="GO:0005886">
    <property type="term" value="C:plasma membrane"/>
    <property type="evidence" value="ECO:0007669"/>
    <property type="project" value="UniProtKB-SubCell"/>
</dbReference>
<evidence type="ECO:0000256" key="3">
    <source>
        <dbReference type="ARBA" id="ARBA00022475"/>
    </source>
</evidence>
<reference evidence="12" key="1">
    <citation type="submission" date="2017-09" db="EMBL/GenBank/DDBJ databases">
        <title>Depth-based differentiation of microbial function through sediment-hosted aquifers and enrichment of novel symbionts in the deep terrestrial subsurface.</title>
        <authorList>
            <person name="Probst A.J."/>
            <person name="Ladd B."/>
            <person name="Jarett J.K."/>
            <person name="Geller-Mcgrath D.E."/>
            <person name="Sieber C.M.K."/>
            <person name="Emerson J.B."/>
            <person name="Anantharaman K."/>
            <person name="Thomas B.C."/>
            <person name="Malmstrom R."/>
            <person name="Stieglmeier M."/>
            <person name="Klingl A."/>
            <person name="Woyke T."/>
            <person name="Ryan C.M."/>
            <person name="Banfield J.F."/>
        </authorList>
    </citation>
    <scope>NUCLEOTIDE SEQUENCE [LARGE SCALE GENOMIC DNA]</scope>
</reference>
<evidence type="ECO:0000256" key="7">
    <source>
        <dbReference type="SAM" id="Phobius"/>
    </source>
</evidence>
<evidence type="ECO:0000259" key="8">
    <source>
        <dbReference type="Pfam" id="PF00924"/>
    </source>
</evidence>
<dbReference type="EMBL" id="PFRH01000038">
    <property type="protein sequence ID" value="PJC52797.1"/>
    <property type="molecule type" value="Genomic_DNA"/>
</dbReference>
<evidence type="ECO:0000259" key="9">
    <source>
        <dbReference type="Pfam" id="PF21082"/>
    </source>
</evidence>
<dbReference type="Proteomes" id="UP000231456">
    <property type="component" value="Unassembled WGS sequence"/>
</dbReference>
<keyword evidence="4 7" id="KW-0812">Transmembrane</keyword>
<dbReference type="Pfam" id="PF21088">
    <property type="entry name" value="MS_channel_1st"/>
    <property type="match status" value="1"/>
</dbReference>
<feature type="transmembrane region" description="Helical" evidence="7">
    <location>
        <begin position="59"/>
        <end position="81"/>
    </location>
</feature>
<feature type="transmembrane region" description="Helical" evidence="7">
    <location>
        <begin position="17"/>
        <end position="38"/>
    </location>
</feature>
<evidence type="ECO:0000313" key="11">
    <source>
        <dbReference type="EMBL" id="PJC52797.1"/>
    </source>
</evidence>
<dbReference type="SUPFAM" id="SSF82861">
    <property type="entry name" value="Mechanosensitive channel protein MscS (YggB), transmembrane region"/>
    <property type="match status" value="1"/>
</dbReference>
<dbReference type="InterPro" id="IPR010920">
    <property type="entry name" value="LSM_dom_sf"/>
</dbReference>
<name>A0A2M8FAP9_9BACT</name>
<accession>A0A2M8FAP9</accession>
<feature type="domain" description="Mechanosensitive ion channel MscS" evidence="8">
    <location>
        <begin position="182"/>
        <end position="249"/>
    </location>
</feature>
<dbReference type="InterPro" id="IPR049278">
    <property type="entry name" value="MS_channel_C"/>
</dbReference>
<dbReference type="InterPro" id="IPR011014">
    <property type="entry name" value="MscS_channel_TM-2"/>
</dbReference>
<dbReference type="Gene3D" id="3.30.70.100">
    <property type="match status" value="1"/>
</dbReference>
<comment type="caution">
    <text evidence="11">The sequence shown here is derived from an EMBL/GenBank/DDBJ whole genome shotgun (WGS) entry which is preliminary data.</text>
</comment>
<keyword evidence="6 7" id="KW-0472">Membrane</keyword>